<organism evidence="2">
    <name type="scientific">mine drainage metagenome</name>
    <dbReference type="NCBI Taxonomy" id="410659"/>
    <lineage>
        <taxon>unclassified sequences</taxon>
        <taxon>metagenomes</taxon>
        <taxon>ecological metagenomes</taxon>
    </lineage>
</organism>
<protein>
    <submittedName>
        <fullName evidence="2">Uncharacterized protein</fullName>
    </submittedName>
</protein>
<dbReference type="EMBL" id="MLJW01000001">
    <property type="protein sequence ID" value="OIR19341.1"/>
    <property type="molecule type" value="Genomic_DNA"/>
</dbReference>
<gene>
    <name evidence="2" type="ORF">GALL_02210</name>
</gene>
<dbReference type="AlphaFoldDB" id="A0A1J5TSJ9"/>
<evidence type="ECO:0000256" key="1">
    <source>
        <dbReference type="SAM" id="Phobius"/>
    </source>
</evidence>
<keyword evidence="1" id="KW-0472">Membrane</keyword>
<keyword evidence="1" id="KW-1133">Transmembrane helix</keyword>
<feature type="transmembrane region" description="Helical" evidence="1">
    <location>
        <begin position="6"/>
        <end position="28"/>
    </location>
</feature>
<proteinExistence type="predicted"/>
<reference evidence="2" key="1">
    <citation type="submission" date="2016-10" db="EMBL/GenBank/DDBJ databases">
        <title>Sequence of Gallionella enrichment culture.</title>
        <authorList>
            <person name="Poehlein A."/>
            <person name="Muehling M."/>
            <person name="Daniel R."/>
        </authorList>
    </citation>
    <scope>NUCLEOTIDE SEQUENCE</scope>
</reference>
<comment type="caution">
    <text evidence="2">The sequence shown here is derived from an EMBL/GenBank/DDBJ whole genome shotgun (WGS) entry which is preliminary data.</text>
</comment>
<evidence type="ECO:0000313" key="2">
    <source>
        <dbReference type="EMBL" id="OIR19341.1"/>
    </source>
</evidence>
<sequence length="34" mass="3727">MIEVDYGPGVLFGIIVIVFVAPTIYGLFIDRIKG</sequence>
<keyword evidence="1" id="KW-0812">Transmembrane</keyword>
<accession>A0A1J5TSJ9</accession>
<name>A0A1J5TSJ9_9ZZZZ</name>